<accession>A0A5S4V9A2</accession>
<dbReference type="RefSeq" id="WP_148734004.1">
    <property type="nucleotide sequence ID" value="NZ_VSSB01000001.1"/>
</dbReference>
<dbReference type="Pfam" id="PF07992">
    <property type="entry name" value="Pyr_redox_2"/>
    <property type="match status" value="1"/>
</dbReference>
<comment type="cofactor">
    <cofactor evidence="1">
        <name>FAD</name>
        <dbReference type="ChEBI" id="CHEBI:57692"/>
    </cofactor>
</comment>
<name>A0A5S4V9A2_9MICO</name>
<dbReference type="InterPro" id="IPR036873">
    <property type="entry name" value="Rhodanese-like_dom_sf"/>
</dbReference>
<dbReference type="Pfam" id="PF00581">
    <property type="entry name" value="Rhodanese"/>
    <property type="match status" value="1"/>
</dbReference>
<keyword evidence="9" id="KW-1185">Reference proteome</keyword>
<dbReference type="Gene3D" id="3.50.50.60">
    <property type="entry name" value="FAD/NAD(P)-binding domain"/>
    <property type="match status" value="2"/>
</dbReference>
<dbReference type="InterPro" id="IPR001763">
    <property type="entry name" value="Rhodanese-like_dom"/>
</dbReference>
<evidence type="ECO:0000256" key="4">
    <source>
        <dbReference type="ARBA" id="ARBA00022827"/>
    </source>
</evidence>
<dbReference type="SUPFAM" id="SSF55424">
    <property type="entry name" value="FAD/NAD-linked reductases, dimerisation (C-terminal) domain"/>
    <property type="match status" value="1"/>
</dbReference>
<dbReference type="InterPro" id="IPR023753">
    <property type="entry name" value="FAD/NAD-binding_dom"/>
</dbReference>
<dbReference type="PRINTS" id="PR00411">
    <property type="entry name" value="PNDRDTASEI"/>
</dbReference>
<evidence type="ECO:0000313" key="9">
    <source>
        <dbReference type="Proteomes" id="UP000325243"/>
    </source>
</evidence>
<comment type="similarity">
    <text evidence="2">Belongs to the class-III pyridine nucleotide-disulfide oxidoreductase family.</text>
</comment>
<dbReference type="InterPro" id="IPR036188">
    <property type="entry name" value="FAD/NAD-bd_sf"/>
</dbReference>
<dbReference type="GO" id="GO:0016491">
    <property type="term" value="F:oxidoreductase activity"/>
    <property type="evidence" value="ECO:0007669"/>
    <property type="project" value="UniProtKB-KW"/>
</dbReference>
<dbReference type="Proteomes" id="UP000325243">
    <property type="component" value="Unassembled WGS sequence"/>
</dbReference>
<sequence>MHQRSTPHPVASAPVTVIVGGVAGGMSAATRLRRLDEDREIIVLERSGAVSFANCGLPYHVSGVIADRASLELQDPARLAARFRIDARVRSEVVAIDRAARRVTVRPADGVEYELGYDELVLSPGAAPRLPDHVAPDAPIHALRTLDDLDAIMASLDRLPAGARAVVIGGGYIGVEVADNLHRRGLATTIVQRSSRLIGGLDPEMAAPLADHVLERGVALRFGSAVTAVEAHRVVLDDGTALPADLVIAAMGVVPESGLARAAGLEIGATGGIVVDATHRTSDPAIYAVGDAAEKRDRADGSARLVALAGLANRHGRAVADAIAGRPSTAAPALGTAVIDVLGLTAASTGWSEEVARARGVEVRVIHSHPLSHAGYFPGARPMSLKLVVDARTDRILGAQAVGTEGVARRIDVIATAMAADLAASALADLELAYAPQYGSAKDPVNMLGYIARNLAEGEDATIQWHELDDALAGGAVLLDVRAAGQLAEGTIPGATWIPVEQLRDRAPEFAGRPIVVHCRVGQGAHTGARLLAALGHDVVNLDGGYLTWRDGMRARAHEHAMDAATAELRAA</sequence>
<dbReference type="AlphaFoldDB" id="A0A5S4V9A2"/>
<evidence type="ECO:0000313" key="8">
    <source>
        <dbReference type="EMBL" id="TYL54473.1"/>
    </source>
</evidence>
<dbReference type="Pfam" id="PF02852">
    <property type="entry name" value="Pyr_redox_dim"/>
    <property type="match status" value="1"/>
</dbReference>
<keyword evidence="4" id="KW-0274">FAD</keyword>
<dbReference type="Gene3D" id="3.40.250.10">
    <property type="entry name" value="Rhodanese-like domain"/>
    <property type="match status" value="1"/>
</dbReference>
<dbReference type="SUPFAM" id="SSF52821">
    <property type="entry name" value="Rhodanese/Cell cycle control phosphatase"/>
    <property type="match status" value="1"/>
</dbReference>
<reference evidence="8 9" key="1">
    <citation type="submission" date="2019-08" db="EMBL/GenBank/DDBJ databases">
        <authorList>
            <person name="Hu J."/>
        </authorList>
    </citation>
    <scope>NUCLEOTIDE SEQUENCE [LARGE SCALE GENOMIC DNA]</scope>
    <source>
        <strain evidence="8 9">NEAU-184</strain>
    </source>
</reference>
<dbReference type="PANTHER" id="PTHR43429">
    <property type="entry name" value="PYRIDINE NUCLEOTIDE-DISULFIDE OXIDOREDUCTASE DOMAIN-CONTAINING"/>
    <property type="match status" value="1"/>
</dbReference>
<evidence type="ECO:0000256" key="5">
    <source>
        <dbReference type="ARBA" id="ARBA00023002"/>
    </source>
</evidence>
<keyword evidence="3" id="KW-0285">Flavoprotein</keyword>
<evidence type="ECO:0000256" key="6">
    <source>
        <dbReference type="ARBA" id="ARBA00023284"/>
    </source>
</evidence>
<proteinExistence type="inferred from homology"/>
<dbReference type="PANTHER" id="PTHR43429:SF1">
    <property type="entry name" value="NAD(P)H SULFUR OXIDOREDUCTASE (COA-DEPENDENT)"/>
    <property type="match status" value="1"/>
</dbReference>
<comment type="caution">
    <text evidence="8">The sequence shown here is derived from an EMBL/GenBank/DDBJ whole genome shotgun (WGS) entry which is preliminary data.</text>
</comment>
<keyword evidence="5" id="KW-0560">Oxidoreductase</keyword>
<evidence type="ECO:0000256" key="1">
    <source>
        <dbReference type="ARBA" id="ARBA00001974"/>
    </source>
</evidence>
<dbReference type="InterPro" id="IPR016156">
    <property type="entry name" value="FAD/NAD-linked_Rdtase_dimer_sf"/>
</dbReference>
<dbReference type="SUPFAM" id="SSF51905">
    <property type="entry name" value="FAD/NAD(P)-binding domain"/>
    <property type="match status" value="1"/>
</dbReference>
<dbReference type="PRINTS" id="PR00368">
    <property type="entry name" value="FADPNR"/>
</dbReference>
<dbReference type="PROSITE" id="PS50206">
    <property type="entry name" value="RHODANESE_3"/>
    <property type="match status" value="1"/>
</dbReference>
<evidence type="ECO:0000256" key="3">
    <source>
        <dbReference type="ARBA" id="ARBA00022630"/>
    </source>
</evidence>
<dbReference type="EMBL" id="VSSB01000001">
    <property type="protein sequence ID" value="TYL54473.1"/>
    <property type="molecule type" value="Genomic_DNA"/>
</dbReference>
<evidence type="ECO:0000259" key="7">
    <source>
        <dbReference type="PROSITE" id="PS50206"/>
    </source>
</evidence>
<dbReference type="InterPro" id="IPR004099">
    <property type="entry name" value="Pyr_nucl-diS_OxRdtase_dimer"/>
</dbReference>
<gene>
    <name evidence="8" type="ORF">FYC51_13085</name>
</gene>
<organism evidence="8 9">
    <name type="scientific">Agromyces mariniharenae</name>
    <dbReference type="NCBI Taxonomy" id="2604423"/>
    <lineage>
        <taxon>Bacteria</taxon>
        <taxon>Bacillati</taxon>
        <taxon>Actinomycetota</taxon>
        <taxon>Actinomycetes</taxon>
        <taxon>Micrococcales</taxon>
        <taxon>Microbacteriaceae</taxon>
        <taxon>Agromyces</taxon>
    </lineage>
</organism>
<feature type="domain" description="Rhodanese" evidence="7">
    <location>
        <begin position="472"/>
        <end position="558"/>
    </location>
</feature>
<dbReference type="SMART" id="SM00450">
    <property type="entry name" value="RHOD"/>
    <property type="match status" value="1"/>
</dbReference>
<protein>
    <submittedName>
        <fullName evidence="8">CoA-disulfide reductase</fullName>
    </submittedName>
</protein>
<evidence type="ECO:0000256" key="2">
    <source>
        <dbReference type="ARBA" id="ARBA00009130"/>
    </source>
</evidence>
<dbReference type="InterPro" id="IPR050260">
    <property type="entry name" value="FAD-bd_OxRdtase"/>
</dbReference>
<keyword evidence="6" id="KW-0676">Redox-active center</keyword>